<proteinExistence type="predicted"/>
<protein>
    <submittedName>
        <fullName evidence="1">Hypp3229 protein</fullName>
    </submittedName>
</protein>
<dbReference type="AlphaFoldDB" id="A0A8K0A0W2"/>
<organism evidence="1 2">
    <name type="scientific">Branchiostoma lanceolatum</name>
    <name type="common">Common lancelet</name>
    <name type="synonym">Amphioxus lanceolatum</name>
    <dbReference type="NCBI Taxonomy" id="7740"/>
    <lineage>
        <taxon>Eukaryota</taxon>
        <taxon>Metazoa</taxon>
        <taxon>Chordata</taxon>
        <taxon>Cephalochordata</taxon>
        <taxon>Leptocardii</taxon>
        <taxon>Amphioxiformes</taxon>
        <taxon>Branchiostomatidae</taxon>
        <taxon>Branchiostoma</taxon>
    </lineage>
</organism>
<evidence type="ECO:0000313" key="2">
    <source>
        <dbReference type="Proteomes" id="UP000838412"/>
    </source>
</evidence>
<sequence length="104" mass="11703">MSPVGRPDTEVATGDSFVHPVPLLHSLKAAGQRTLGIRVELPWGQQRMMKGWGQQVQKYHLTERVVQQLMEHLGDPPVHKTSFCQVSPPTLLQLYFCQQENVAS</sequence>
<evidence type="ECO:0000313" key="1">
    <source>
        <dbReference type="EMBL" id="CAH1265707.1"/>
    </source>
</evidence>
<dbReference type="EMBL" id="OV696690">
    <property type="protein sequence ID" value="CAH1265707.1"/>
    <property type="molecule type" value="Genomic_DNA"/>
</dbReference>
<accession>A0A8K0A0W2</accession>
<name>A0A8K0A0W2_BRALA</name>
<reference evidence="1" key="1">
    <citation type="submission" date="2022-01" db="EMBL/GenBank/DDBJ databases">
        <authorList>
            <person name="Braso-Vives M."/>
        </authorList>
    </citation>
    <scope>NUCLEOTIDE SEQUENCE</scope>
</reference>
<keyword evidence="2" id="KW-1185">Reference proteome</keyword>
<gene>
    <name evidence="1" type="primary">Hypp3229</name>
    <name evidence="1" type="ORF">BLAG_LOCUS19603</name>
</gene>
<dbReference type="Proteomes" id="UP000838412">
    <property type="component" value="Chromosome 5"/>
</dbReference>